<feature type="region of interest" description="Disordered" evidence="1">
    <location>
        <begin position="1"/>
        <end position="22"/>
    </location>
</feature>
<sequence length="57" mass="6413">MGVEPGKSKNEAAGNMAKDMKSVLDETRKALFRTAEQMKDRAERRRSKAPDYKVGDL</sequence>
<gene>
    <name evidence="2" type="ORF">SERLA73DRAFT_81617</name>
</gene>
<feature type="non-terminal residue" evidence="2">
    <location>
        <position position="57"/>
    </location>
</feature>
<accession>F8QL41</accession>
<name>F8QL41_SERL3</name>
<evidence type="ECO:0000256" key="1">
    <source>
        <dbReference type="SAM" id="MobiDB-lite"/>
    </source>
</evidence>
<feature type="compositionally biased region" description="Basic and acidic residues" evidence="1">
    <location>
        <begin position="1"/>
        <end position="10"/>
    </location>
</feature>
<protein>
    <submittedName>
        <fullName evidence="2">Uncharacterized protein</fullName>
    </submittedName>
</protein>
<evidence type="ECO:0000313" key="3">
    <source>
        <dbReference type="Proteomes" id="UP000008063"/>
    </source>
</evidence>
<keyword evidence="3" id="KW-1185">Reference proteome</keyword>
<reference evidence="3" key="1">
    <citation type="journal article" date="2011" name="Science">
        <title>The plant cell wall-decomposing machinery underlies the functional diversity of forest fungi.</title>
        <authorList>
            <person name="Eastwood D.C."/>
            <person name="Floudas D."/>
            <person name="Binder M."/>
            <person name="Majcherczyk A."/>
            <person name="Schneider P."/>
            <person name="Aerts A."/>
            <person name="Asiegbu F.O."/>
            <person name="Baker S.E."/>
            <person name="Barry K."/>
            <person name="Bendiksby M."/>
            <person name="Blumentritt M."/>
            <person name="Coutinho P.M."/>
            <person name="Cullen D."/>
            <person name="de Vries R.P."/>
            <person name="Gathman A."/>
            <person name="Goodell B."/>
            <person name="Henrissat B."/>
            <person name="Ihrmark K."/>
            <person name="Kauserud H."/>
            <person name="Kohler A."/>
            <person name="LaButti K."/>
            <person name="Lapidus A."/>
            <person name="Lavin J.L."/>
            <person name="Lee Y.-H."/>
            <person name="Lindquist E."/>
            <person name="Lilly W."/>
            <person name="Lucas S."/>
            <person name="Morin E."/>
            <person name="Murat C."/>
            <person name="Oguiza J.A."/>
            <person name="Park J."/>
            <person name="Pisabarro A.G."/>
            <person name="Riley R."/>
            <person name="Rosling A."/>
            <person name="Salamov A."/>
            <person name="Schmidt O."/>
            <person name="Schmutz J."/>
            <person name="Skrede I."/>
            <person name="Stenlid J."/>
            <person name="Wiebenga A."/>
            <person name="Xie X."/>
            <person name="Kuees U."/>
            <person name="Hibbett D.S."/>
            <person name="Hoffmeister D."/>
            <person name="Hoegberg N."/>
            <person name="Martin F."/>
            <person name="Grigoriev I.V."/>
            <person name="Watkinson S.C."/>
        </authorList>
    </citation>
    <scope>NUCLEOTIDE SEQUENCE [LARGE SCALE GENOMIC DNA]</scope>
    <source>
        <strain evidence="3">strain S7.3</strain>
    </source>
</reference>
<feature type="region of interest" description="Disordered" evidence="1">
    <location>
        <begin position="37"/>
        <end position="57"/>
    </location>
</feature>
<dbReference type="HOGENOM" id="CLU_000384_27_2_1"/>
<dbReference type="InParanoid" id="F8QL41"/>
<dbReference type="EMBL" id="GL946860">
    <property type="protein sequence ID" value="EGN90979.1"/>
    <property type="molecule type" value="Genomic_DNA"/>
</dbReference>
<dbReference type="AlphaFoldDB" id="F8QL41"/>
<dbReference type="Proteomes" id="UP000008063">
    <property type="component" value="Unassembled WGS sequence"/>
</dbReference>
<organism evidence="3">
    <name type="scientific">Serpula lacrymans var. lacrymans (strain S7.3)</name>
    <name type="common">Dry rot fungus</name>
    <dbReference type="NCBI Taxonomy" id="936435"/>
    <lineage>
        <taxon>Eukaryota</taxon>
        <taxon>Fungi</taxon>
        <taxon>Dikarya</taxon>
        <taxon>Basidiomycota</taxon>
        <taxon>Agaricomycotina</taxon>
        <taxon>Agaricomycetes</taxon>
        <taxon>Agaricomycetidae</taxon>
        <taxon>Boletales</taxon>
        <taxon>Coniophorineae</taxon>
        <taxon>Serpulaceae</taxon>
        <taxon>Serpula</taxon>
    </lineage>
</organism>
<evidence type="ECO:0000313" key="2">
    <source>
        <dbReference type="EMBL" id="EGN90979.1"/>
    </source>
</evidence>
<proteinExistence type="predicted"/>